<comment type="subcellular location">
    <subcellularLocation>
        <location evidence="1 8">Cell membrane</location>
        <topology evidence="1 8">Multi-pass membrane protein</topology>
    </subcellularLocation>
</comment>
<evidence type="ECO:0000256" key="7">
    <source>
        <dbReference type="ARBA" id="ARBA00023136"/>
    </source>
</evidence>
<evidence type="ECO:0000313" key="11">
    <source>
        <dbReference type="Proteomes" id="UP000012042"/>
    </source>
</evidence>
<evidence type="ECO:0000256" key="2">
    <source>
        <dbReference type="ARBA" id="ARBA00010692"/>
    </source>
</evidence>
<dbReference type="InterPro" id="IPR003784">
    <property type="entry name" value="BioY"/>
</dbReference>
<sequence>MIIVDRRNAMQERQSIPLVGLFIAIIVIFGFFPAIPLAISPVPLVLQNMGVMVVTLLLPTRQSLAAIGLFLLLVLVGLPVLASRQAGPAVFLGPNGGYLVGWLIMPLMLQGLTYGRVPRLVAILLSAMGVDILGAVWLSTVTTMSLPQALVATLAFIPGDSLKAVGAWWLAQRLRKWAPKMI</sequence>
<keyword evidence="3 8" id="KW-0813">Transport</keyword>
<dbReference type="GO" id="GO:0015225">
    <property type="term" value="F:biotin transmembrane transporter activity"/>
    <property type="evidence" value="ECO:0007669"/>
    <property type="project" value="UniProtKB-UniRule"/>
</dbReference>
<keyword evidence="5 9" id="KW-0812">Transmembrane</keyword>
<feature type="transmembrane region" description="Helical" evidence="9">
    <location>
        <begin position="16"/>
        <end position="35"/>
    </location>
</feature>
<dbReference type="GO" id="GO:0005886">
    <property type="term" value="C:plasma membrane"/>
    <property type="evidence" value="ECO:0007669"/>
    <property type="project" value="UniProtKB-SubCell"/>
</dbReference>
<evidence type="ECO:0000256" key="4">
    <source>
        <dbReference type="ARBA" id="ARBA00022475"/>
    </source>
</evidence>
<feature type="transmembrane region" description="Helical" evidence="9">
    <location>
        <begin position="65"/>
        <end position="83"/>
    </location>
</feature>
<dbReference type="PATRIC" id="fig|1001583.3.peg.1034"/>
<feature type="transmembrane region" description="Helical" evidence="9">
    <location>
        <begin position="150"/>
        <end position="171"/>
    </location>
</feature>
<reference evidence="10 11" key="1">
    <citation type="journal article" date="2013" name="PLoS ONE">
        <title>Genomic Analysis by Deep Sequencing of the Probiotic Lactobacillus brevis KB290 Harboring Nine Plasmids Reveals Genomic Stability.</title>
        <authorList>
            <person name="Fukao M."/>
            <person name="Oshima K."/>
            <person name="Morita H."/>
            <person name="Toh H."/>
            <person name="Suda W."/>
            <person name="Kim S.W."/>
            <person name="Suzuki S."/>
            <person name="Yakabe T."/>
            <person name="Hattori M."/>
            <person name="Yajima N."/>
        </authorList>
    </citation>
    <scope>NUCLEOTIDE SEQUENCE [LARGE SCALE GENOMIC DNA]</scope>
    <source>
        <strain evidence="10 11">KB290</strain>
    </source>
</reference>
<evidence type="ECO:0000256" key="9">
    <source>
        <dbReference type="SAM" id="Phobius"/>
    </source>
</evidence>
<evidence type="ECO:0000256" key="8">
    <source>
        <dbReference type="PIRNR" id="PIRNR016661"/>
    </source>
</evidence>
<dbReference type="PANTHER" id="PTHR34295:SF4">
    <property type="entry name" value="BIOTIN TRANSPORTER BIOY-RELATED"/>
    <property type="match status" value="1"/>
</dbReference>
<gene>
    <name evidence="10" type="ORF">LVISKB_1048</name>
</gene>
<comment type="similarity">
    <text evidence="2 8">Belongs to the BioY family.</text>
</comment>
<evidence type="ECO:0000256" key="5">
    <source>
        <dbReference type="ARBA" id="ARBA00022692"/>
    </source>
</evidence>
<dbReference type="PANTHER" id="PTHR34295">
    <property type="entry name" value="BIOTIN TRANSPORTER BIOY"/>
    <property type="match status" value="1"/>
</dbReference>
<evidence type="ECO:0000313" key="10">
    <source>
        <dbReference type="EMBL" id="BAN06683.1"/>
    </source>
</evidence>
<keyword evidence="7 8" id="KW-0472">Membrane</keyword>
<dbReference type="EMBL" id="AP012167">
    <property type="protein sequence ID" value="BAN06683.1"/>
    <property type="molecule type" value="Genomic_DNA"/>
</dbReference>
<keyword evidence="6 9" id="KW-1133">Transmembrane helix</keyword>
<keyword evidence="4 8" id="KW-1003">Cell membrane</keyword>
<dbReference type="KEGG" id="lbk:LVISKB_1048"/>
<name>M5ACZ6_LEVBR</name>
<feature type="transmembrane region" description="Helical" evidence="9">
    <location>
        <begin position="120"/>
        <end position="138"/>
    </location>
</feature>
<dbReference type="Proteomes" id="UP000012042">
    <property type="component" value="Chromosome"/>
</dbReference>
<dbReference type="PIRSF" id="PIRSF016661">
    <property type="entry name" value="BioY"/>
    <property type="match status" value="1"/>
</dbReference>
<feature type="transmembrane region" description="Helical" evidence="9">
    <location>
        <begin position="89"/>
        <end position="108"/>
    </location>
</feature>
<accession>M5ACZ6</accession>
<protein>
    <recommendedName>
        <fullName evidence="8">Biotin transporter</fullName>
    </recommendedName>
</protein>
<evidence type="ECO:0000256" key="3">
    <source>
        <dbReference type="ARBA" id="ARBA00022448"/>
    </source>
</evidence>
<evidence type="ECO:0000256" key="6">
    <source>
        <dbReference type="ARBA" id="ARBA00022989"/>
    </source>
</evidence>
<organism evidence="10 11">
    <name type="scientific">Levilactobacillus brevis KB290</name>
    <dbReference type="NCBI Taxonomy" id="1001583"/>
    <lineage>
        <taxon>Bacteria</taxon>
        <taxon>Bacillati</taxon>
        <taxon>Bacillota</taxon>
        <taxon>Bacilli</taxon>
        <taxon>Lactobacillales</taxon>
        <taxon>Lactobacillaceae</taxon>
        <taxon>Levilactobacillus</taxon>
    </lineage>
</organism>
<dbReference type="AlphaFoldDB" id="M5ACZ6"/>
<dbReference type="Pfam" id="PF02632">
    <property type="entry name" value="BioY"/>
    <property type="match status" value="1"/>
</dbReference>
<evidence type="ECO:0000256" key="1">
    <source>
        <dbReference type="ARBA" id="ARBA00004651"/>
    </source>
</evidence>
<proteinExistence type="inferred from homology"/>
<dbReference type="Gene3D" id="1.10.1760.20">
    <property type="match status" value="1"/>
</dbReference>
<dbReference type="HOGENOM" id="CLU_077931_0_1_9"/>